<dbReference type="AlphaFoldDB" id="A0AA49GCW4"/>
<evidence type="ECO:0000313" key="5">
    <source>
        <dbReference type="Proteomes" id="UP001230496"/>
    </source>
</evidence>
<dbReference type="GO" id="GO:0032259">
    <property type="term" value="P:methylation"/>
    <property type="evidence" value="ECO:0007669"/>
    <property type="project" value="UniProtKB-KW"/>
</dbReference>
<dbReference type="PANTHER" id="PTHR46429:SF1">
    <property type="entry name" value="23S RRNA (GUANOSINE-2'-O-)-METHYLTRANSFERASE RLMB"/>
    <property type="match status" value="1"/>
</dbReference>
<evidence type="ECO:0000259" key="3">
    <source>
        <dbReference type="Pfam" id="PF00588"/>
    </source>
</evidence>
<evidence type="ECO:0000256" key="1">
    <source>
        <dbReference type="ARBA" id="ARBA00022603"/>
    </source>
</evidence>
<dbReference type="EMBL" id="CP129971">
    <property type="protein sequence ID" value="WKK77355.2"/>
    <property type="molecule type" value="Genomic_DNA"/>
</dbReference>
<sequence length="168" mass="18857">MEIQKSHHEYKSASIEHQIVLIAENIRTPENAGMIMRLADAFGIQQLFFVGEHAVELSTKVKRASRNTYKTVNFQYIADATEIVTDFTNEGFTPIALEITNSSKPLKAFKAKKNQKFVVIVGGERQGVSETLLKMCTEHYHIPMFGKNSSINVVNALAVGLYKITENH</sequence>
<dbReference type="GO" id="GO:0005829">
    <property type="term" value="C:cytosol"/>
    <property type="evidence" value="ECO:0007669"/>
    <property type="project" value="TreeGrafter"/>
</dbReference>
<dbReference type="CDD" id="cd18082">
    <property type="entry name" value="SpoU-like_family"/>
    <property type="match status" value="1"/>
</dbReference>
<reference evidence="4 5" key="1">
    <citation type="submission" date="2023-08" db="EMBL/GenBank/DDBJ databases">
        <title>Comparative genomics and taxonomic characterization of three novel marine species of genus Marivirga.</title>
        <authorList>
            <person name="Muhammad N."/>
            <person name="Kim S.-G."/>
        </authorList>
    </citation>
    <scope>NUCLEOTIDE SEQUENCE [LARGE SCALE GENOMIC DNA]</scope>
    <source>
        <strain evidence="4 5">BDSF4-3</strain>
    </source>
</reference>
<name>A0AA49GCW4_9BACT</name>
<proteinExistence type="predicted"/>
<dbReference type="RefSeq" id="WP_308349716.1">
    <property type="nucleotide sequence ID" value="NZ_CP129971.1"/>
</dbReference>
<keyword evidence="2" id="KW-0808">Transferase</keyword>
<dbReference type="InterPro" id="IPR029026">
    <property type="entry name" value="tRNA_m1G_MTases_N"/>
</dbReference>
<evidence type="ECO:0000256" key="2">
    <source>
        <dbReference type="ARBA" id="ARBA00022679"/>
    </source>
</evidence>
<dbReference type="Pfam" id="PF00588">
    <property type="entry name" value="SpoU_methylase"/>
    <property type="match status" value="1"/>
</dbReference>
<dbReference type="Proteomes" id="UP001230496">
    <property type="component" value="Chromosome"/>
</dbReference>
<keyword evidence="5" id="KW-1185">Reference proteome</keyword>
<dbReference type="GO" id="GO:0003723">
    <property type="term" value="F:RNA binding"/>
    <property type="evidence" value="ECO:0007669"/>
    <property type="project" value="InterPro"/>
</dbReference>
<dbReference type="GO" id="GO:0008173">
    <property type="term" value="F:RNA methyltransferase activity"/>
    <property type="evidence" value="ECO:0007669"/>
    <property type="project" value="InterPro"/>
</dbReference>
<dbReference type="InterPro" id="IPR001537">
    <property type="entry name" value="SpoU_MeTrfase"/>
</dbReference>
<keyword evidence="1 4" id="KW-0489">Methyltransferase</keyword>
<evidence type="ECO:0000313" key="4">
    <source>
        <dbReference type="EMBL" id="WKK77355.2"/>
    </source>
</evidence>
<dbReference type="InterPro" id="IPR004441">
    <property type="entry name" value="rRNA_MeTrfase_TrmH"/>
</dbReference>
<dbReference type="InterPro" id="IPR029028">
    <property type="entry name" value="Alpha/beta_knot_MTases"/>
</dbReference>
<accession>A0AA49GCW4</accession>
<dbReference type="GO" id="GO:0006396">
    <property type="term" value="P:RNA processing"/>
    <property type="evidence" value="ECO:0007669"/>
    <property type="project" value="InterPro"/>
</dbReference>
<feature type="domain" description="tRNA/rRNA methyltransferase SpoU type" evidence="3">
    <location>
        <begin position="19"/>
        <end position="162"/>
    </location>
</feature>
<dbReference type="PANTHER" id="PTHR46429">
    <property type="entry name" value="23S RRNA (GUANOSINE-2'-O-)-METHYLTRANSFERASE RLMB"/>
    <property type="match status" value="1"/>
</dbReference>
<gene>
    <name evidence="4" type="ORF">QYS49_09335</name>
</gene>
<dbReference type="SUPFAM" id="SSF75217">
    <property type="entry name" value="alpha/beta knot"/>
    <property type="match status" value="1"/>
</dbReference>
<dbReference type="KEGG" id="msaa:QYS49_09335"/>
<protein>
    <submittedName>
        <fullName evidence="4">TrmH family RNA methyltransferase</fullName>
    </submittedName>
</protein>
<dbReference type="Gene3D" id="3.40.1280.10">
    <property type="match status" value="1"/>
</dbReference>
<organism evidence="4 5">
    <name type="scientific">Marivirga salinarum</name>
    <dbReference type="NCBI Taxonomy" id="3059078"/>
    <lineage>
        <taxon>Bacteria</taxon>
        <taxon>Pseudomonadati</taxon>
        <taxon>Bacteroidota</taxon>
        <taxon>Cytophagia</taxon>
        <taxon>Cytophagales</taxon>
        <taxon>Marivirgaceae</taxon>
        <taxon>Marivirga</taxon>
    </lineage>
</organism>